<name>A0A2Z4Y109_SUMC1</name>
<dbReference type="GO" id="GO:0046100">
    <property type="term" value="P:hypoxanthine metabolic process"/>
    <property type="evidence" value="ECO:0007669"/>
    <property type="project" value="TreeGrafter"/>
</dbReference>
<dbReference type="GO" id="GO:0006178">
    <property type="term" value="P:guanine salvage"/>
    <property type="evidence" value="ECO:0007669"/>
    <property type="project" value="TreeGrafter"/>
</dbReference>
<evidence type="ECO:0000256" key="11">
    <source>
        <dbReference type="ARBA" id="ARBA00022741"/>
    </source>
</evidence>
<evidence type="ECO:0000256" key="15">
    <source>
        <dbReference type="RuleBase" id="RU364099"/>
    </source>
</evidence>
<evidence type="ECO:0000256" key="9">
    <source>
        <dbReference type="ARBA" id="ARBA00022723"/>
    </source>
</evidence>
<dbReference type="FunFam" id="3.40.50.2020:FF:000006">
    <property type="entry name" value="Hypoxanthine phosphoribosyltransferase"/>
    <property type="match status" value="1"/>
</dbReference>
<dbReference type="EC" id="2.4.2.8" evidence="5 15"/>
<dbReference type="EMBL" id="CP030759">
    <property type="protein sequence ID" value="AXA34780.1"/>
    <property type="molecule type" value="Genomic_DNA"/>
</dbReference>
<dbReference type="Pfam" id="PF00156">
    <property type="entry name" value="Pribosyltran"/>
    <property type="match status" value="1"/>
</dbReference>
<evidence type="ECO:0000256" key="14">
    <source>
        <dbReference type="ARBA" id="ARBA00049402"/>
    </source>
</evidence>
<dbReference type="AlphaFoldDB" id="A0A2Z4Y109"/>
<evidence type="ECO:0000256" key="10">
    <source>
        <dbReference type="ARBA" id="ARBA00022726"/>
    </source>
</evidence>
<dbReference type="PANTHER" id="PTHR43340">
    <property type="entry name" value="HYPOXANTHINE-GUANINE PHOSPHORIBOSYLTRANSFERASE"/>
    <property type="match status" value="1"/>
</dbReference>
<evidence type="ECO:0000256" key="6">
    <source>
        <dbReference type="ARBA" id="ARBA00022490"/>
    </source>
</evidence>
<reference evidence="17 18" key="1">
    <citation type="submission" date="2018-05" db="EMBL/GenBank/DDBJ databases">
        <title>A metagenomic window into the 2 km-deep terrestrial subsurface aquifer revealed taxonomically and functionally diverse microbial community comprising novel uncultured bacterial lineages.</title>
        <authorList>
            <person name="Kadnikov V.V."/>
            <person name="Mardanov A.V."/>
            <person name="Beletsky A.V."/>
            <person name="Banks D."/>
            <person name="Pimenov N.V."/>
            <person name="Frank Y.A."/>
            <person name="Karnachuk O.V."/>
            <person name="Ravin N.V."/>
        </authorList>
    </citation>
    <scope>NUCLEOTIDE SEQUENCE [LARGE SCALE GENOMIC DNA]</scope>
    <source>
        <strain evidence="17">BY</strain>
    </source>
</reference>
<feature type="domain" description="Phosphoribosyltransferase" evidence="16">
    <location>
        <begin position="23"/>
        <end position="170"/>
    </location>
</feature>
<keyword evidence="6 15" id="KW-0963">Cytoplasm</keyword>
<protein>
    <recommendedName>
        <fullName evidence="5 15">Hypoxanthine phosphoribosyltransferase</fullName>
        <ecNumber evidence="5 15">2.4.2.8</ecNumber>
    </recommendedName>
</protein>
<comment type="pathway">
    <text evidence="3 15">Purine metabolism; IMP biosynthesis via salvage pathway; IMP from hypoxanthine: step 1/1.</text>
</comment>
<evidence type="ECO:0000256" key="5">
    <source>
        <dbReference type="ARBA" id="ARBA00011895"/>
    </source>
</evidence>
<keyword evidence="8 15" id="KW-0808">Transferase</keyword>
<dbReference type="GO" id="GO:0004422">
    <property type="term" value="F:hypoxanthine phosphoribosyltransferase activity"/>
    <property type="evidence" value="ECO:0007669"/>
    <property type="project" value="InterPro"/>
</dbReference>
<comment type="cofactor">
    <cofactor evidence="1 15">
        <name>Mg(2+)</name>
        <dbReference type="ChEBI" id="CHEBI:18420"/>
    </cofactor>
</comment>
<accession>A0A2Z4Y109</accession>
<evidence type="ECO:0000313" key="18">
    <source>
        <dbReference type="Proteomes" id="UP000262583"/>
    </source>
</evidence>
<gene>
    <name evidence="17" type="ORF">BRCON_0003</name>
</gene>
<keyword evidence="7 15" id="KW-0328">Glycosyltransferase</keyword>
<dbReference type="GO" id="GO:0000166">
    <property type="term" value="F:nucleotide binding"/>
    <property type="evidence" value="ECO:0007669"/>
    <property type="project" value="UniProtKB-KW"/>
</dbReference>
<keyword evidence="12 15" id="KW-0460">Magnesium</keyword>
<comment type="subcellular location">
    <subcellularLocation>
        <location evidence="2 15">Cytoplasm</location>
    </subcellularLocation>
</comment>
<dbReference type="Gene3D" id="3.40.50.2020">
    <property type="match status" value="1"/>
</dbReference>
<dbReference type="GO" id="GO:0005829">
    <property type="term" value="C:cytosol"/>
    <property type="evidence" value="ECO:0007669"/>
    <property type="project" value="TreeGrafter"/>
</dbReference>
<evidence type="ECO:0000256" key="13">
    <source>
        <dbReference type="ARBA" id="ARBA00048811"/>
    </source>
</evidence>
<evidence type="ECO:0000256" key="8">
    <source>
        <dbReference type="ARBA" id="ARBA00022679"/>
    </source>
</evidence>
<dbReference type="InterPro" id="IPR000836">
    <property type="entry name" value="PRTase_dom"/>
</dbReference>
<evidence type="ECO:0000256" key="2">
    <source>
        <dbReference type="ARBA" id="ARBA00004496"/>
    </source>
</evidence>
<proteinExistence type="inferred from homology"/>
<evidence type="ECO:0000256" key="12">
    <source>
        <dbReference type="ARBA" id="ARBA00022842"/>
    </source>
</evidence>
<keyword evidence="11 15" id="KW-0547">Nucleotide-binding</keyword>
<dbReference type="GO" id="GO:0000287">
    <property type="term" value="F:magnesium ion binding"/>
    <property type="evidence" value="ECO:0007669"/>
    <property type="project" value="TreeGrafter"/>
</dbReference>
<evidence type="ECO:0000256" key="4">
    <source>
        <dbReference type="ARBA" id="ARBA00008391"/>
    </source>
</evidence>
<evidence type="ECO:0000259" key="16">
    <source>
        <dbReference type="Pfam" id="PF00156"/>
    </source>
</evidence>
<dbReference type="GO" id="GO:0006166">
    <property type="term" value="P:purine ribonucleoside salvage"/>
    <property type="evidence" value="ECO:0007669"/>
    <property type="project" value="UniProtKB-KW"/>
</dbReference>
<comment type="catalytic activity">
    <reaction evidence="14">
        <text>IMP + diphosphate = hypoxanthine + 5-phospho-alpha-D-ribose 1-diphosphate</text>
        <dbReference type="Rhea" id="RHEA:17973"/>
        <dbReference type="ChEBI" id="CHEBI:17368"/>
        <dbReference type="ChEBI" id="CHEBI:33019"/>
        <dbReference type="ChEBI" id="CHEBI:58017"/>
        <dbReference type="ChEBI" id="CHEBI:58053"/>
        <dbReference type="EC" id="2.4.2.8"/>
    </reaction>
    <physiologicalReaction direction="right-to-left" evidence="14">
        <dbReference type="Rhea" id="RHEA:17975"/>
    </physiologicalReaction>
</comment>
<dbReference type="KEGG" id="schv:BRCON_0003"/>
<keyword evidence="9 15" id="KW-0479">Metal-binding</keyword>
<evidence type="ECO:0000256" key="3">
    <source>
        <dbReference type="ARBA" id="ARBA00004669"/>
    </source>
</evidence>
<dbReference type="PANTHER" id="PTHR43340:SF1">
    <property type="entry name" value="HYPOXANTHINE PHOSPHORIBOSYLTRANSFERASE"/>
    <property type="match status" value="1"/>
</dbReference>
<dbReference type="InterPro" id="IPR005904">
    <property type="entry name" value="Hxn_phspho_trans"/>
</dbReference>
<dbReference type="InterPro" id="IPR050408">
    <property type="entry name" value="HGPRT"/>
</dbReference>
<comment type="similarity">
    <text evidence="4 15">Belongs to the purine/pyrimidine phosphoribosyltransferase family.</text>
</comment>
<sequence>MKFPSDSENELFQDLERVLFTREQIAERVLELGRQISEDYRGKNLVLISILKGGIVFLGDLMRAITIPHSFDLIGASSYRGTVSRGKVIITKDVELDLRGKDILVVEDILDTGHTLSVVCELLRIQNPQSLEICCLLNKQRVRDRELRQPLKYVGFEIPDEFVVGYGLDYNERYRNLSCIGVLKPEIYRA</sequence>
<dbReference type="Proteomes" id="UP000262583">
    <property type="component" value="Chromosome"/>
</dbReference>
<dbReference type="GO" id="GO:0052657">
    <property type="term" value="F:guanine phosphoribosyltransferase activity"/>
    <property type="evidence" value="ECO:0007669"/>
    <property type="project" value="UniProtKB-ARBA"/>
</dbReference>
<dbReference type="GO" id="GO:0032264">
    <property type="term" value="P:IMP salvage"/>
    <property type="evidence" value="ECO:0007669"/>
    <property type="project" value="UniProtKB-UniPathway"/>
</dbReference>
<organism evidence="17 18">
    <name type="scientific">Sumerlaea chitinivorans</name>
    <dbReference type="NCBI Taxonomy" id="2250252"/>
    <lineage>
        <taxon>Bacteria</taxon>
        <taxon>Candidatus Sumerlaeota</taxon>
        <taxon>Candidatus Sumerlaeia</taxon>
        <taxon>Candidatus Sumerlaeales</taxon>
        <taxon>Candidatus Sumerlaeaceae</taxon>
        <taxon>Candidatus Sumerlaea</taxon>
    </lineage>
</organism>
<dbReference type="CDD" id="cd06223">
    <property type="entry name" value="PRTases_typeI"/>
    <property type="match status" value="1"/>
</dbReference>
<comment type="catalytic activity">
    <reaction evidence="13">
        <text>GMP + diphosphate = guanine + 5-phospho-alpha-D-ribose 1-diphosphate</text>
        <dbReference type="Rhea" id="RHEA:25424"/>
        <dbReference type="ChEBI" id="CHEBI:16235"/>
        <dbReference type="ChEBI" id="CHEBI:33019"/>
        <dbReference type="ChEBI" id="CHEBI:58017"/>
        <dbReference type="ChEBI" id="CHEBI:58115"/>
        <dbReference type="EC" id="2.4.2.8"/>
    </reaction>
    <physiologicalReaction direction="right-to-left" evidence="13">
        <dbReference type="Rhea" id="RHEA:25426"/>
    </physiologicalReaction>
</comment>
<dbReference type="InterPro" id="IPR029057">
    <property type="entry name" value="PRTase-like"/>
</dbReference>
<keyword evidence="10 15" id="KW-0660">Purine salvage</keyword>
<evidence type="ECO:0000313" key="17">
    <source>
        <dbReference type="EMBL" id="AXA34780.1"/>
    </source>
</evidence>
<evidence type="ECO:0000256" key="1">
    <source>
        <dbReference type="ARBA" id="ARBA00001946"/>
    </source>
</evidence>
<evidence type="ECO:0000256" key="7">
    <source>
        <dbReference type="ARBA" id="ARBA00022676"/>
    </source>
</evidence>
<dbReference type="SUPFAM" id="SSF53271">
    <property type="entry name" value="PRTase-like"/>
    <property type="match status" value="1"/>
</dbReference>
<dbReference type="GO" id="GO:0032263">
    <property type="term" value="P:GMP salvage"/>
    <property type="evidence" value="ECO:0007669"/>
    <property type="project" value="TreeGrafter"/>
</dbReference>
<dbReference type="UniPathway" id="UPA00591">
    <property type="reaction ID" value="UER00648"/>
</dbReference>
<dbReference type="NCBIfam" id="TIGR01203">
    <property type="entry name" value="HGPRTase"/>
    <property type="match status" value="1"/>
</dbReference>